<gene>
    <name evidence="2" type="ORF">EZS27_028915</name>
</gene>
<proteinExistence type="predicted"/>
<feature type="region of interest" description="Disordered" evidence="1">
    <location>
        <begin position="32"/>
        <end position="54"/>
    </location>
</feature>
<comment type="caution">
    <text evidence="2">The sequence shown here is derived from an EMBL/GenBank/DDBJ whole genome shotgun (WGS) entry which is preliminary data.</text>
</comment>
<evidence type="ECO:0000256" key="1">
    <source>
        <dbReference type="SAM" id="MobiDB-lite"/>
    </source>
</evidence>
<name>A0A5J4QKC6_9ZZZZ</name>
<dbReference type="EMBL" id="SNRY01003313">
    <property type="protein sequence ID" value="KAA6321438.1"/>
    <property type="molecule type" value="Genomic_DNA"/>
</dbReference>
<protein>
    <submittedName>
        <fullName evidence="2">Uncharacterized protein</fullName>
    </submittedName>
</protein>
<dbReference type="AlphaFoldDB" id="A0A5J4QKC6"/>
<accession>A0A5J4QKC6</accession>
<organism evidence="2">
    <name type="scientific">termite gut metagenome</name>
    <dbReference type="NCBI Taxonomy" id="433724"/>
    <lineage>
        <taxon>unclassified sequences</taxon>
        <taxon>metagenomes</taxon>
        <taxon>organismal metagenomes</taxon>
    </lineage>
</organism>
<reference evidence="2" key="1">
    <citation type="submission" date="2019-03" db="EMBL/GenBank/DDBJ databases">
        <title>Single cell metagenomics reveals metabolic interactions within the superorganism composed of flagellate Streblomastix strix and complex community of Bacteroidetes bacteria on its surface.</title>
        <authorList>
            <person name="Treitli S.C."/>
            <person name="Kolisko M."/>
            <person name="Husnik F."/>
            <person name="Keeling P."/>
            <person name="Hampl V."/>
        </authorList>
    </citation>
    <scope>NUCLEOTIDE SEQUENCE</scope>
    <source>
        <strain evidence="2">STM</strain>
    </source>
</reference>
<evidence type="ECO:0000313" key="2">
    <source>
        <dbReference type="EMBL" id="KAA6321438.1"/>
    </source>
</evidence>
<feature type="non-terminal residue" evidence="2">
    <location>
        <position position="54"/>
    </location>
</feature>
<sequence length="54" mass="5958">MEKKLTKNMEEKLADFPLEDYFGIPSKVVNTGENVQSADSEEQAGSDVPENPTV</sequence>